<dbReference type="Gene3D" id="3.40.50.880">
    <property type="match status" value="1"/>
</dbReference>
<dbReference type="InterPro" id="IPR002818">
    <property type="entry name" value="DJ-1/PfpI"/>
</dbReference>
<dbReference type="PANTHER" id="PTHR43130:SF2">
    <property type="entry name" value="DJ-1_PFPI DOMAIN-CONTAINING PROTEIN"/>
    <property type="match status" value="1"/>
</dbReference>
<dbReference type="SUPFAM" id="SSF52317">
    <property type="entry name" value="Class I glutamine amidotransferase-like"/>
    <property type="match status" value="1"/>
</dbReference>
<evidence type="ECO:0000313" key="2">
    <source>
        <dbReference type="EMBL" id="GET38200.1"/>
    </source>
</evidence>
<name>A0AAV3XDM4_9CYAN</name>
<dbReference type="AlphaFoldDB" id="A0AAV3XDM4"/>
<evidence type="ECO:0000259" key="1">
    <source>
        <dbReference type="Pfam" id="PF01965"/>
    </source>
</evidence>
<dbReference type="InterPro" id="IPR052158">
    <property type="entry name" value="INH-QAR"/>
</dbReference>
<sequence>MLKVQIIIFDGFDELDGIAPYEVLKVAAANGADMQVELVALDPNAVITASHGSQVHPQAQFTNEAEIDILIVPGGGWGEYEGEEPPPAGVRAELQGKIPQIIYDLYQKGVTIASVCTGAMLVAEKELLSGRPAITHHNAIKDLEDKGAVIIKARVVDDGDIITAGGVTSGLDLALWLVERYFTPEIADKTETLLEYERRGTVWRRSA</sequence>
<gene>
    <name evidence="2" type="ORF">MiSe_29540</name>
</gene>
<proteinExistence type="predicted"/>
<dbReference type="PANTHER" id="PTHR43130">
    <property type="entry name" value="ARAC-FAMILY TRANSCRIPTIONAL REGULATOR"/>
    <property type="match status" value="1"/>
</dbReference>
<evidence type="ECO:0000313" key="3">
    <source>
        <dbReference type="Proteomes" id="UP001050975"/>
    </source>
</evidence>
<organism evidence="2 3">
    <name type="scientific">Microseira wollei NIES-4236</name>
    <dbReference type="NCBI Taxonomy" id="2530354"/>
    <lineage>
        <taxon>Bacteria</taxon>
        <taxon>Bacillati</taxon>
        <taxon>Cyanobacteriota</taxon>
        <taxon>Cyanophyceae</taxon>
        <taxon>Oscillatoriophycideae</taxon>
        <taxon>Aerosakkonematales</taxon>
        <taxon>Aerosakkonemataceae</taxon>
        <taxon>Microseira</taxon>
    </lineage>
</organism>
<dbReference type="EMBL" id="BLAY01000041">
    <property type="protein sequence ID" value="GET38200.1"/>
    <property type="molecule type" value="Genomic_DNA"/>
</dbReference>
<dbReference type="Pfam" id="PF01965">
    <property type="entry name" value="DJ-1_PfpI"/>
    <property type="match status" value="1"/>
</dbReference>
<reference evidence="2" key="1">
    <citation type="submission" date="2019-10" db="EMBL/GenBank/DDBJ databases">
        <title>Draft genome sequece of Microseira wollei NIES-4236.</title>
        <authorList>
            <person name="Yamaguchi H."/>
            <person name="Suzuki S."/>
            <person name="Kawachi M."/>
        </authorList>
    </citation>
    <scope>NUCLEOTIDE SEQUENCE</scope>
    <source>
        <strain evidence="2">NIES-4236</strain>
    </source>
</reference>
<keyword evidence="3" id="KW-1185">Reference proteome</keyword>
<dbReference type="CDD" id="cd03139">
    <property type="entry name" value="GATase1_PfpI_2"/>
    <property type="match status" value="1"/>
</dbReference>
<protein>
    <submittedName>
        <fullName evidence="2">ThiJ/PfpI domain protein</fullName>
    </submittedName>
</protein>
<dbReference type="GO" id="GO:0006355">
    <property type="term" value="P:regulation of DNA-templated transcription"/>
    <property type="evidence" value="ECO:0007669"/>
    <property type="project" value="TreeGrafter"/>
</dbReference>
<dbReference type="RefSeq" id="WP_226580996.1">
    <property type="nucleotide sequence ID" value="NZ_BLAY01000041.1"/>
</dbReference>
<comment type="caution">
    <text evidence="2">The sequence shown here is derived from an EMBL/GenBank/DDBJ whole genome shotgun (WGS) entry which is preliminary data.</text>
</comment>
<dbReference type="InterPro" id="IPR029062">
    <property type="entry name" value="Class_I_gatase-like"/>
</dbReference>
<feature type="domain" description="DJ-1/PfpI" evidence="1">
    <location>
        <begin position="3"/>
        <end position="179"/>
    </location>
</feature>
<accession>A0AAV3XDM4</accession>
<dbReference type="Proteomes" id="UP001050975">
    <property type="component" value="Unassembled WGS sequence"/>
</dbReference>